<organism evidence="6">
    <name type="scientific">Chloropicon laureae</name>
    <dbReference type="NCBI Taxonomy" id="464258"/>
    <lineage>
        <taxon>Eukaryota</taxon>
        <taxon>Viridiplantae</taxon>
        <taxon>Chlorophyta</taxon>
        <taxon>Chloropicophyceae</taxon>
        <taxon>Chloropicales</taxon>
        <taxon>Chloropicaceae</taxon>
        <taxon>Chloropicon</taxon>
    </lineage>
</organism>
<evidence type="ECO:0000256" key="2">
    <source>
        <dbReference type="ARBA" id="ARBA00022531"/>
    </source>
</evidence>
<evidence type="ECO:0000256" key="4">
    <source>
        <dbReference type="RuleBase" id="RU368107"/>
    </source>
</evidence>
<keyword evidence="4" id="KW-0793">Thylakoid</keyword>
<dbReference type="AlphaFoldDB" id="A0A7S2Z8Z5"/>
<evidence type="ECO:0000256" key="3">
    <source>
        <dbReference type="ARBA" id="ARBA00022836"/>
    </source>
</evidence>
<comment type="subcellular location">
    <subcellularLocation>
        <location evidence="4">Plastid</location>
        <location evidence="4">Chloroplast thylakoid lumen</location>
    </subcellularLocation>
</comment>
<keyword evidence="4" id="KW-0150">Chloroplast</keyword>
<dbReference type="Gene3D" id="1.10.8.110">
    <property type="entry name" value="Photosystem I PsaF, reaction centre subunit III"/>
    <property type="match status" value="1"/>
</dbReference>
<sequence>MNVRSLSSSRTVGSVRASRPAASTRRALTVRASSERQQQQQQQNEFLVKGAKTLAALAIAATVTVGNVEEAQAKKDISGLTPCKTSKPYAKRQKQAVKALEKRLKKYDEGSAGAAAIKDSVAKTKKRFAMYADTGVLCGKDGYPHLIADPGFALQYGHTGEILLPTFGFVYVAGLIGYAGRQYIMSLKGDKKPVQGEIIIDVPKALNIMFTSLAWPIKTYTELRNGTLMAAEEDITVSPR</sequence>
<accession>A0A7S2Z8Z5</accession>
<dbReference type="Pfam" id="PF02507">
    <property type="entry name" value="PSI_PsaF"/>
    <property type="match status" value="1"/>
</dbReference>
<reference evidence="6" key="1">
    <citation type="submission" date="2021-01" db="EMBL/GenBank/DDBJ databases">
        <authorList>
            <person name="Corre E."/>
            <person name="Pelletier E."/>
            <person name="Niang G."/>
            <person name="Scheremetjew M."/>
            <person name="Finn R."/>
            <person name="Kale V."/>
            <person name="Holt S."/>
            <person name="Cochrane G."/>
            <person name="Meng A."/>
            <person name="Brown T."/>
            <person name="Cohen L."/>
        </authorList>
    </citation>
    <scope>NUCLEOTIDE SEQUENCE</scope>
    <source>
        <strain evidence="6">RCC856</strain>
    </source>
</reference>
<evidence type="ECO:0000313" key="6">
    <source>
        <dbReference type="EMBL" id="CAE0028041.1"/>
    </source>
</evidence>
<comment type="similarity">
    <text evidence="1 4">Belongs to the PsaF family.</text>
</comment>
<keyword evidence="4" id="KW-0934">Plastid</keyword>
<protein>
    <recommendedName>
        <fullName evidence="4">Photosystem I reaction center subunit III</fullName>
    </recommendedName>
    <alternativeName>
        <fullName evidence="4">PSI-F</fullName>
    </alternativeName>
</protein>
<feature type="region of interest" description="Disordered" evidence="5">
    <location>
        <begin position="1"/>
        <end position="41"/>
    </location>
</feature>
<evidence type="ECO:0000256" key="5">
    <source>
        <dbReference type="SAM" id="MobiDB-lite"/>
    </source>
</evidence>
<dbReference type="InterPro" id="IPR036577">
    <property type="entry name" value="PSI_PsaF_sf"/>
</dbReference>
<dbReference type="PANTHER" id="PTHR34939">
    <property type="entry name" value="PHOTOSYSTEM I REACTION CENTER SUBUNIT III, CHLOROPLASTIC"/>
    <property type="match status" value="1"/>
</dbReference>
<gene>
    <name evidence="6" type="ORF">CLAU1311_LOCUS8858</name>
</gene>
<dbReference type="FunFam" id="1.10.8.110:FF:000001">
    <property type="entry name" value="Photosystem I reaction center subunit III"/>
    <property type="match status" value="1"/>
</dbReference>
<feature type="compositionally biased region" description="Polar residues" evidence="5">
    <location>
        <begin position="1"/>
        <end position="12"/>
    </location>
</feature>
<keyword evidence="3 4" id="KW-0603">Photosystem I</keyword>
<dbReference type="SUPFAM" id="SSF81536">
    <property type="entry name" value="Subunit III of photosystem I reaction centre, PsaF"/>
    <property type="match status" value="1"/>
</dbReference>
<name>A0A7S2Z8Z5_9CHLO</name>
<feature type="compositionally biased region" description="Low complexity" evidence="5">
    <location>
        <begin position="14"/>
        <end position="27"/>
    </location>
</feature>
<keyword evidence="2 4" id="KW-0602">Photosynthesis</keyword>
<dbReference type="GO" id="GO:0015979">
    <property type="term" value="P:photosynthesis"/>
    <property type="evidence" value="ECO:0007669"/>
    <property type="project" value="UniProtKB-UniRule"/>
</dbReference>
<dbReference type="PANTHER" id="PTHR34939:SF1">
    <property type="entry name" value="PHOTOSYSTEM I REACTION CENTER SUBUNIT III, CHLOROPLASTIC"/>
    <property type="match status" value="1"/>
</dbReference>
<dbReference type="GO" id="GO:0009543">
    <property type="term" value="C:chloroplast thylakoid lumen"/>
    <property type="evidence" value="ECO:0007669"/>
    <property type="project" value="UniProtKB-SubCell"/>
</dbReference>
<dbReference type="InterPro" id="IPR003666">
    <property type="entry name" value="PSI_PsaF"/>
</dbReference>
<comment type="function">
    <text evidence="4">Participates in efficiency of electron transfer from plastocyanin to P700 (or cytochrome c553 in algae and cyanobacteria). This plastocyanin-docking protein contributes to the specific association of plastocyanin to PSI.</text>
</comment>
<dbReference type="GO" id="GO:0009538">
    <property type="term" value="C:photosystem I reaction center"/>
    <property type="evidence" value="ECO:0007669"/>
    <property type="project" value="UniProtKB-UniRule"/>
</dbReference>
<proteinExistence type="inferred from homology"/>
<evidence type="ECO:0000256" key="1">
    <source>
        <dbReference type="ARBA" id="ARBA00008386"/>
    </source>
</evidence>
<dbReference type="EMBL" id="HBHU01013596">
    <property type="protein sequence ID" value="CAE0028041.1"/>
    <property type="molecule type" value="Transcribed_RNA"/>
</dbReference>
<dbReference type="GO" id="GO:0009535">
    <property type="term" value="C:chloroplast thylakoid membrane"/>
    <property type="evidence" value="ECO:0007669"/>
    <property type="project" value="TreeGrafter"/>
</dbReference>